<reference evidence="3 4" key="1">
    <citation type="journal article" date="2018" name="Sci. Rep.">
        <title>Comparative genomics provides insights into the lifestyle and reveals functional heterogeneity of dark septate endophytic fungi.</title>
        <authorList>
            <person name="Knapp D.G."/>
            <person name="Nemeth J.B."/>
            <person name="Barry K."/>
            <person name="Hainaut M."/>
            <person name="Henrissat B."/>
            <person name="Johnson J."/>
            <person name="Kuo A."/>
            <person name="Lim J.H.P."/>
            <person name="Lipzen A."/>
            <person name="Nolan M."/>
            <person name="Ohm R.A."/>
            <person name="Tamas L."/>
            <person name="Grigoriev I.V."/>
            <person name="Spatafora J.W."/>
            <person name="Nagy L.G."/>
            <person name="Kovacs G.M."/>
        </authorList>
    </citation>
    <scope>NUCLEOTIDE SEQUENCE [LARGE SCALE GENOMIC DNA]</scope>
    <source>
        <strain evidence="3 4">DSE2036</strain>
    </source>
</reference>
<dbReference type="Gene3D" id="2.170.15.10">
    <property type="entry name" value="Proaerolysin, chain A, domain 3"/>
    <property type="match status" value="1"/>
</dbReference>
<dbReference type="SUPFAM" id="SSF56973">
    <property type="entry name" value="Aerolisin/ETX pore-forming domain"/>
    <property type="match status" value="1"/>
</dbReference>
<feature type="region of interest" description="Disordered" evidence="1">
    <location>
        <begin position="376"/>
        <end position="415"/>
    </location>
</feature>
<feature type="signal peptide" evidence="2">
    <location>
        <begin position="1"/>
        <end position="23"/>
    </location>
</feature>
<organism evidence="3 4">
    <name type="scientific">Periconia macrospinosa</name>
    <dbReference type="NCBI Taxonomy" id="97972"/>
    <lineage>
        <taxon>Eukaryota</taxon>
        <taxon>Fungi</taxon>
        <taxon>Dikarya</taxon>
        <taxon>Ascomycota</taxon>
        <taxon>Pezizomycotina</taxon>
        <taxon>Dothideomycetes</taxon>
        <taxon>Pleosporomycetidae</taxon>
        <taxon>Pleosporales</taxon>
        <taxon>Massarineae</taxon>
        <taxon>Periconiaceae</taxon>
        <taxon>Periconia</taxon>
    </lineage>
</organism>
<feature type="chain" id="PRO_5016102512" description="Jacalin-type lectin domain-containing protein" evidence="2">
    <location>
        <begin position="24"/>
        <end position="415"/>
    </location>
</feature>
<keyword evidence="2" id="KW-0732">Signal</keyword>
<accession>A0A2V1DSI1</accession>
<keyword evidence="4" id="KW-1185">Reference proteome</keyword>
<feature type="compositionally biased region" description="Basic and acidic residues" evidence="1">
    <location>
        <begin position="379"/>
        <end position="409"/>
    </location>
</feature>
<proteinExistence type="predicted"/>
<evidence type="ECO:0008006" key="5">
    <source>
        <dbReference type="Google" id="ProtNLM"/>
    </source>
</evidence>
<dbReference type="EMBL" id="KZ805376">
    <property type="protein sequence ID" value="PVI00290.1"/>
    <property type="molecule type" value="Genomic_DNA"/>
</dbReference>
<dbReference type="OrthoDB" id="3758675at2759"/>
<name>A0A2V1DSI1_9PLEO</name>
<evidence type="ECO:0000256" key="2">
    <source>
        <dbReference type="SAM" id="SignalP"/>
    </source>
</evidence>
<dbReference type="AlphaFoldDB" id="A0A2V1DSI1"/>
<gene>
    <name evidence="3" type="ORF">DM02DRAFT_728712</name>
</gene>
<dbReference type="Proteomes" id="UP000244855">
    <property type="component" value="Unassembled WGS sequence"/>
</dbReference>
<sequence>MVFSLKAAAKAAALFSILGLSAAADMKLCNDGPFDKTKTVGRENKNLLFCDTKWDQGKTVTGIEVWATASHFKAIQISYSDGTKGPIRGDALNTEDKDGNWLAHKYISWKQSDPVRSVSLGSNILNNNDGLGVVKMEVGGQTLDAKSNVGTFNGDPQLVSSGILIGAFGSSGGFVESFGLMFLKTTVGKAEIVEIKIPQNLEELNKKQEGVEEFTVKTAQYKNSGKEGSGDQTFTFKSTTTYETSTSLQQANSHTFGAEVSISASASVGIPIFAQASIETTASTGFENTEVSQMGSTKKSADSLVFGQEGVLPPGKGAECKATAQRGTYDSDYSSRVRITLDGGQQFFLDQPGHVRTVGFSDAQVDCKVVDIQELDPEVPTKEIAGEKKDDDEKKDDGEEKKEEEEKKRAIAFKA</sequence>
<protein>
    <recommendedName>
        <fullName evidence="5">Jacalin-type lectin domain-containing protein</fullName>
    </recommendedName>
</protein>
<dbReference type="CDD" id="cd20231">
    <property type="entry name" value="PFM_jacalin-like"/>
    <property type="match status" value="1"/>
</dbReference>
<evidence type="ECO:0000313" key="3">
    <source>
        <dbReference type="EMBL" id="PVI00290.1"/>
    </source>
</evidence>
<evidence type="ECO:0000313" key="4">
    <source>
        <dbReference type="Proteomes" id="UP000244855"/>
    </source>
</evidence>
<evidence type="ECO:0000256" key="1">
    <source>
        <dbReference type="SAM" id="MobiDB-lite"/>
    </source>
</evidence>